<dbReference type="Pfam" id="PF02975">
    <property type="entry name" value="Me-amine-dh_L"/>
    <property type="match status" value="1"/>
</dbReference>
<comment type="similarity">
    <text evidence="2 10">Belongs to the aromatic amine dehydrogenase light chain family.</text>
</comment>
<comment type="subcellular location">
    <subcellularLocation>
        <location evidence="1 10">Periplasm</location>
    </subcellularLocation>
</comment>
<evidence type="ECO:0000313" key="12">
    <source>
        <dbReference type="EMBL" id="MCJ1960445.1"/>
    </source>
</evidence>
<dbReference type="InterPro" id="IPR016008">
    <property type="entry name" value="Amine_DH_Ltc"/>
</dbReference>
<accession>A0ABT0AB63</accession>
<dbReference type="RefSeq" id="WP_039388406.1">
    <property type="nucleotide sequence ID" value="NZ_JALHAT010000008.1"/>
</dbReference>
<evidence type="ECO:0000256" key="10">
    <source>
        <dbReference type="PIRNR" id="PIRNR000192"/>
    </source>
</evidence>
<keyword evidence="3 10" id="KW-0813">Transport</keyword>
<keyword evidence="7 10" id="KW-0249">Electron transport</keyword>
<comment type="pathway">
    <text evidence="10">One-carbon metabolism; methylamine degradation; formaldehyde from methylamine: step 1/1.</text>
</comment>
<evidence type="ECO:0000256" key="6">
    <source>
        <dbReference type="ARBA" id="ARBA00022764"/>
    </source>
</evidence>
<dbReference type="PIRSF" id="PIRSF000192">
    <property type="entry name" value="Amine_dh_beta"/>
    <property type="match status" value="1"/>
</dbReference>
<dbReference type="SUPFAM" id="SSF57561">
    <property type="entry name" value="Methylamine dehydrogenase, L chain"/>
    <property type="match status" value="1"/>
</dbReference>
<dbReference type="EMBL" id="JALHAT010000008">
    <property type="protein sequence ID" value="MCJ1960445.1"/>
    <property type="molecule type" value="Genomic_DNA"/>
</dbReference>
<evidence type="ECO:0000256" key="1">
    <source>
        <dbReference type="ARBA" id="ARBA00004418"/>
    </source>
</evidence>
<name>A0ABT0AB63_9SPHN</name>
<evidence type="ECO:0000313" key="13">
    <source>
        <dbReference type="Proteomes" id="UP001162802"/>
    </source>
</evidence>
<keyword evidence="4" id="KW-0824">TTQ</keyword>
<comment type="subunit">
    <text evidence="10">Heterotetramer of two light and two heavy chains.</text>
</comment>
<dbReference type="InterPro" id="IPR013504">
    <property type="entry name" value="MADH/AADH_Ltc_C_dom"/>
</dbReference>
<reference evidence="12" key="1">
    <citation type="submission" date="2022-03" db="EMBL/GenBank/DDBJ databases">
        <title>Identification of a novel bacterium isolated from mangrove sediments.</title>
        <authorList>
            <person name="Pan X."/>
        </authorList>
    </citation>
    <scope>NUCLEOTIDE SEQUENCE</scope>
    <source>
        <strain evidence="12">B2637</strain>
    </source>
</reference>
<keyword evidence="8 10" id="KW-0560">Oxidoreductase</keyword>
<comment type="caution">
    <text evidence="12">The sequence shown here is derived from an EMBL/GenBank/DDBJ whole genome shotgun (WGS) entry which is preliminary data.</text>
</comment>
<dbReference type="InterPro" id="IPR006311">
    <property type="entry name" value="TAT_signal"/>
</dbReference>
<dbReference type="Proteomes" id="UP001162802">
    <property type="component" value="Unassembled WGS sequence"/>
</dbReference>
<comment type="catalytic activity">
    <reaction evidence="10">
        <text>2 oxidized [amicyanin] + methylamine + H2O = 2 reduced [amicyanin] + formaldehyde + NH4(+) + 2 H(+)</text>
        <dbReference type="Rhea" id="RHEA:30207"/>
        <dbReference type="Rhea" id="RHEA-COMP:11100"/>
        <dbReference type="Rhea" id="RHEA-COMP:11101"/>
        <dbReference type="ChEBI" id="CHEBI:15377"/>
        <dbReference type="ChEBI" id="CHEBI:15378"/>
        <dbReference type="ChEBI" id="CHEBI:16842"/>
        <dbReference type="ChEBI" id="CHEBI:28938"/>
        <dbReference type="ChEBI" id="CHEBI:29036"/>
        <dbReference type="ChEBI" id="CHEBI:49552"/>
        <dbReference type="ChEBI" id="CHEBI:59338"/>
        <dbReference type="EC" id="1.4.9.1"/>
    </reaction>
</comment>
<organism evidence="12 13">
    <name type="scientific">Novosphingobium mangrovi</name>
    <name type="common">ex Hu et al. 2023</name>
    <dbReference type="NCBI Taxonomy" id="2930094"/>
    <lineage>
        <taxon>Bacteria</taxon>
        <taxon>Pseudomonadati</taxon>
        <taxon>Pseudomonadota</taxon>
        <taxon>Alphaproteobacteria</taxon>
        <taxon>Sphingomonadales</taxon>
        <taxon>Sphingomonadaceae</taxon>
        <taxon>Novosphingobium</taxon>
    </lineage>
</organism>
<evidence type="ECO:0000256" key="4">
    <source>
        <dbReference type="ARBA" id="ARBA00022709"/>
    </source>
</evidence>
<keyword evidence="9" id="KW-1015">Disulfide bond</keyword>
<comment type="function">
    <text evidence="10">Methylamine dehydrogenase carries out the oxidation of methylamine. Electrons are passed from methylamine dehydrogenase to amicyanin.</text>
</comment>
<dbReference type="Gene3D" id="2.60.30.10">
    <property type="entry name" value="Methylamine/Aralkylamine dehydrogenase light chain"/>
    <property type="match status" value="1"/>
</dbReference>
<keyword evidence="13" id="KW-1185">Reference proteome</keyword>
<evidence type="ECO:0000256" key="7">
    <source>
        <dbReference type="ARBA" id="ARBA00022982"/>
    </source>
</evidence>
<keyword evidence="5" id="KW-0732">Signal</keyword>
<evidence type="ECO:0000256" key="3">
    <source>
        <dbReference type="ARBA" id="ARBA00022448"/>
    </source>
</evidence>
<evidence type="ECO:0000256" key="2">
    <source>
        <dbReference type="ARBA" id="ARBA00010711"/>
    </source>
</evidence>
<gene>
    <name evidence="12" type="ORF">MTR65_07130</name>
</gene>
<sequence>MNWKLIDSASEKLSRGLAKGTSRRSLLAKIGGAASFAPFFPVLPVARAQDADVPLSNFARTAQTKDDTQCNYWRYCAIDGALCTCCGGGIHTCPPGTEASPTSWVGTCRNPEDGRSYLIAYRDCCGASMCQTDCHCDGTEREMPAYRPMADNEIIWCFGTKSMSYHCSTAALVGPV</sequence>
<proteinExistence type="inferred from homology"/>
<feature type="domain" description="Methylamine/Aralkylamine dehydrogenase light chain C-terminal" evidence="11">
    <location>
        <begin position="63"/>
        <end position="174"/>
    </location>
</feature>
<protein>
    <recommendedName>
        <fullName evidence="10">Methylamine dehydrogenase (amicyanin)</fullName>
        <ecNumber evidence="10">1.4.9.1</ecNumber>
    </recommendedName>
</protein>
<evidence type="ECO:0000256" key="5">
    <source>
        <dbReference type="ARBA" id="ARBA00022729"/>
    </source>
</evidence>
<keyword evidence="6 10" id="KW-0574">Periplasm</keyword>
<evidence type="ECO:0000256" key="9">
    <source>
        <dbReference type="ARBA" id="ARBA00023157"/>
    </source>
</evidence>
<evidence type="ECO:0000259" key="11">
    <source>
        <dbReference type="Pfam" id="PF02975"/>
    </source>
</evidence>
<dbReference type="PROSITE" id="PS51318">
    <property type="entry name" value="TAT"/>
    <property type="match status" value="1"/>
</dbReference>
<dbReference type="EC" id="1.4.9.1" evidence="10"/>
<evidence type="ECO:0000256" key="8">
    <source>
        <dbReference type="ARBA" id="ARBA00023002"/>
    </source>
</evidence>
<dbReference type="InterPro" id="IPR036560">
    <property type="entry name" value="MADH/AADH_L_sf"/>
</dbReference>